<comment type="caution">
    <text evidence="4">The sequence shown here is derived from an EMBL/GenBank/DDBJ whole genome shotgun (WGS) entry which is preliminary data.</text>
</comment>
<evidence type="ECO:0000313" key="5">
    <source>
        <dbReference type="Proteomes" id="UP000632222"/>
    </source>
</evidence>
<keyword evidence="1" id="KW-0175">Coiled coil</keyword>
<dbReference type="RefSeq" id="WP_189009688.1">
    <property type="nucleotide sequence ID" value="NZ_BMOD01000077.1"/>
</dbReference>
<proteinExistence type="predicted"/>
<dbReference type="Pfam" id="PF02371">
    <property type="entry name" value="Transposase_20"/>
    <property type="match status" value="1"/>
</dbReference>
<name>A0ABQ2DMD3_9DEIO</name>
<accession>A0ABQ2DMD3</accession>
<dbReference type="PANTHER" id="PTHR33055:SF3">
    <property type="entry name" value="PUTATIVE TRANSPOSASE FOR IS117-RELATED"/>
    <property type="match status" value="1"/>
</dbReference>
<dbReference type="Pfam" id="PF01548">
    <property type="entry name" value="DEDD_Tnp_IS110"/>
    <property type="match status" value="1"/>
</dbReference>
<reference evidence="5" key="1">
    <citation type="journal article" date="2019" name="Int. J. Syst. Evol. Microbiol.">
        <title>The Global Catalogue of Microorganisms (GCM) 10K type strain sequencing project: providing services to taxonomists for standard genome sequencing and annotation.</title>
        <authorList>
            <consortium name="The Broad Institute Genomics Platform"/>
            <consortium name="The Broad Institute Genome Sequencing Center for Infectious Disease"/>
            <person name="Wu L."/>
            <person name="Ma J."/>
        </authorList>
    </citation>
    <scope>NUCLEOTIDE SEQUENCE [LARGE SCALE GENOMIC DNA]</scope>
    <source>
        <strain evidence="5">JCM 14370</strain>
    </source>
</reference>
<evidence type="ECO:0000256" key="1">
    <source>
        <dbReference type="SAM" id="Coils"/>
    </source>
</evidence>
<organism evidence="4 5">
    <name type="scientific">Deinococcus roseus</name>
    <dbReference type="NCBI Taxonomy" id="392414"/>
    <lineage>
        <taxon>Bacteria</taxon>
        <taxon>Thermotogati</taxon>
        <taxon>Deinococcota</taxon>
        <taxon>Deinococci</taxon>
        <taxon>Deinococcales</taxon>
        <taxon>Deinococcaceae</taxon>
        <taxon>Deinococcus</taxon>
    </lineage>
</organism>
<feature type="domain" description="Transposase IS110-like N-terminal" evidence="2">
    <location>
        <begin position="4"/>
        <end position="157"/>
    </location>
</feature>
<protein>
    <submittedName>
        <fullName evidence="4">IS110 family transposase</fullName>
    </submittedName>
</protein>
<dbReference type="NCBIfam" id="NF033542">
    <property type="entry name" value="transpos_IS110"/>
    <property type="match status" value="1"/>
</dbReference>
<dbReference type="InterPro" id="IPR003346">
    <property type="entry name" value="Transposase_20"/>
</dbReference>
<dbReference type="Proteomes" id="UP000632222">
    <property type="component" value="Unassembled WGS sequence"/>
</dbReference>
<feature type="coiled-coil region" evidence="1">
    <location>
        <begin position="169"/>
        <end position="196"/>
    </location>
</feature>
<gene>
    <name evidence="4" type="ORF">GCM10008938_52810</name>
</gene>
<keyword evidence="5" id="KW-1185">Reference proteome</keyword>
<evidence type="ECO:0000259" key="3">
    <source>
        <dbReference type="Pfam" id="PF02371"/>
    </source>
</evidence>
<dbReference type="InterPro" id="IPR047650">
    <property type="entry name" value="Transpos_IS110"/>
</dbReference>
<sequence>MFILGIDVGKSELHCRLLKVTDQGASKLGSIQVFPNTEEGQKLLKRWLEGHQALGDMTHAVMEATGVYSQRVAHFLYTSVCRVSVVNAAKIKFFAMSNLRRGKTDSMDAELIAQYGLTMKPSLWEPTRIELEHLRALLSERETIVNLITLEKSRHHAFDHTQHPCAAVVQLSEQRLELLEDQLREVEGHIKRTIKTDPLLQGQVKLLTSIPGIGQLTAAVLLAETHHLEDLQNAKQWASFAGLSPVPRQSGQMVGRCAISKVGNKRIRTILYMSAVTVTRLDNEQAEFYRRLVKAGKPKKVALIALARKILRICFAVLRSGESYTKGHRSQLASPA</sequence>
<dbReference type="InterPro" id="IPR002525">
    <property type="entry name" value="Transp_IS110-like_N"/>
</dbReference>
<evidence type="ECO:0000313" key="4">
    <source>
        <dbReference type="EMBL" id="GGJ60116.1"/>
    </source>
</evidence>
<evidence type="ECO:0000259" key="2">
    <source>
        <dbReference type="Pfam" id="PF01548"/>
    </source>
</evidence>
<dbReference type="PANTHER" id="PTHR33055">
    <property type="entry name" value="TRANSPOSASE FOR INSERTION SEQUENCE ELEMENT IS1111A"/>
    <property type="match status" value="1"/>
</dbReference>
<feature type="domain" description="Transposase IS116/IS110/IS902 C-terminal" evidence="3">
    <location>
        <begin position="205"/>
        <end position="290"/>
    </location>
</feature>
<dbReference type="EMBL" id="BMOD01000077">
    <property type="protein sequence ID" value="GGJ60116.1"/>
    <property type="molecule type" value="Genomic_DNA"/>
</dbReference>